<dbReference type="PANTHER" id="PTHR45528:SF1">
    <property type="entry name" value="SENSOR HISTIDINE KINASE CPXA"/>
    <property type="match status" value="1"/>
</dbReference>
<dbReference type="InterPro" id="IPR036890">
    <property type="entry name" value="HATPase_C_sf"/>
</dbReference>
<evidence type="ECO:0000256" key="13">
    <source>
        <dbReference type="ARBA" id="ARBA00023136"/>
    </source>
</evidence>
<dbReference type="Gene3D" id="3.30.565.10">
    <property type="entry name" value="Histidine kinase-like ATPase, C-terminal domain"/>
    <property type="match status" value="1"/>
</dbReference>
<dbReference type="InterPro" id="IPR003594">
    <property type="entry name" value="HATPase_dom"/>
</dbReference>
<dbReference type="SMART" id="SM00387">
    <property type="entry name" value="HATPase_c"/>
    <property type="match status" value="1"/>
</dbReference>
<evidence type="ECO:0000256" key="9">
    <source>
        <dbReference type="ARBA" id="ARBA00022777"/>
    </source>
</evidence>
<evidence type="ECO:0000256" key="12">
    <source>
        <dbReference type="ARBA" id="ARBA00023012"/>
    </source>
</evidence>
<keyword evidence="12" id="KW-0902">Two-component regulatory system</keyword>
<dbReference type="EMBL" id="JAUSTY010000006">
    <property type="protein sequence ID" value="MDQ0165884.1"/>
    <property type="molecule type" value="Genomic_DNA"/>
</dbReference>
<dbReference type="PRINTS" id="PR00344">
    <property type="entry name" value="BCTRLSENSOR"/>
</dbReference>
<dbReference type="CDD" id="cd00082">
    <property type="entry name" value="HisKA"/>
    <property type="match status" value="1"/>
</dbReference>
<keyword evidence="18" id="KW-1185">Reference proteome</keyword>
<keyword evidence="11 14" id="KW-1133">Transmembrane helix</keyword>
<dbReference type="RefSeq" id="WP_307393563.1">
    <property type="nucleotide sequence ID" value="NZ_BAAADK010000032.1"/>
</dbReference>
<feature type="domain" description="Histidine kinase" evidence="15">
    <location>
        <begin position="159"/>
        <end position="376"/>
    </location>
</feature>
<dbReference type="SUPFAM" id="SSF55874">
    <property type="entry name" value="ATPase domain of HSP90 chaperone/DNA topoisomerase II/histidine kinase"/>
    <property type="match status" value="1"/>
</dbReference>
<evidence type="ECO:0000256" key="5">
    <source>
        <dbReference type="ARBA" id="ARBA00022553"/>
    </source>
</evidence>
<evidence type="ECO:0000259" key="15">
    <source>
        <dbReference type="PROSITE" id="PS50109"/>
    </source>
</evidence>
<evidence type="ECO:0000256" key="3">
    <source>
        <dbReference type="ARBA" id="ARBA00012438"/>
    </source>
</evidence>
<evidence type="ECO:0000256" key="2">
    <source>
        <dbReference type="ARBA" id="ARBA00004651"/>
    </source>
</evidence>
<gene>
    <name evidence="17" type="ORF">J2S11_001785</name>
</gene>
<evidence type="ECO:0000259" key="16">
    <source>
        <dbReference type="PROSITE" id="PS50885"/>
    </source>
</evidence>
<dbReference type="Pfam" id="PF00512">
    <property type="entry name" value="HisKA"/>
    <property type="match status" value="1"/>
</dbReference>
<feature type="transmembrane region" description="Helical" evidence="14">
    <location>
        <begin position="59"/>
        <end position="85"/>
    </location>
</feature>
<evidence type="ECO:0000256" key="7">
    <source>
        <dbReference type="ARBA" id="ARBA00022692"/>
    </source>
</evidence>
<dbReference type="CDD" id="cd06225">
    <property type="entry name" value="HAMP"/>
    <property type="match status" value="1"/>
</dbReference>
<dbReference type="GO" id="GO:0016301">
    <property type="term" value="F:kinase activity"/>
    <property type="evidence" value="ECO:0007669"/>
    <property type="project" value="UniProtKB-KW"/>
</dbReference>
<comment type="catalytic activity">
    <reaction evidence="1">
        <text>ATP + protein L-histidine = ADP + protein N-phospho-L-histidine.</text>
        <dbReference type="EC" id="2.7.13.3"/>
    </reaction>
</comment>
<organism evidence="17 18">
    <name type="scientific">Caldalkalibacillus horti</name>
    <dbReference type="NCBI Taxonomy" id="77523"/>
    <lineage>
        <taxon>Bacteria</taxon>
        <taxon>Bacillati</taxon>
        <taxon>Bacillota</taxon>
        <taxon>Bacilli</taxon>
        <taxon>Bacillales</taxon>
        <taxon>Bacillaceae</taxon>
        <taxon>Caldalkalibacillus</taxon>
    </lineage>
</organism>
<dbReference type="InterPro" id="IPR036097">
    <property type="entry name" value="HisK_dim/P_sf"/>
</dbReference>
<dbReference type="InterPro" id="IPR005467">
    <property type="entry name" value="His_kinase_dom"/>
</dbReference>
<keyword evidence="10" id="KW-0067">ATP-binding</keyword>
<accession>A0ABT9VY37</accession>
<keyword evidence="8" id="KW-0547">Nucleotide-binding</keyword>
<proteinExistence type="predicted"/>
<dbReference type="SUPFAM" id="SSF47384">
    <property type="entry name" value="Homodimeric domain of signal transducing histidine kinase"/>
    <property type="match status" value="1"/>
</dbReference>
<dbReference type="InterPro" id="IPR004358">
    <property type="entry name" value="Sig_transdc_His_kin-like_C"/>
</dbReference>
<keyword evidence="5" id="KW-0597">Phosphoprotein</keyword>
<dbReference type="CDD" id="cd00075">
    <property type="entry name" value="HATPase"/>
    <property type="match status" value="1"/>
</dbReference>
<name>A0ABT9VY37_9BACI</name>
<dbReference type="InterPro" id="IPR003660">
    <property type="entry name" value="HAMP_dom"/>
</dbReference>
<evidence type="ECO:0000256" key="10">
    <source>
        <dbReference type="ARBA" id="ARBA00022840"/>
    </source>
</evidence>
<dbReference type="PROSITE" id="PS50885">
    <property type="entry name" value="HAMP"/>
    <property type="match status" value="1"/>
</dbReference>
<comment type="subcellular location">
    <subcellularLocation>
        <location evidence="2">Cell membrane</location>
        <topology evidence="2">Multi-pass membrane protein</topology>
    </subcellularLocation>
</comment>
<sequence length="389" mass="44042">MKNEYVRSLRRQLLLLVLNSFLLAQGAVLLLLGIAVVVMSVNSGTFGILTMPFQALISMLYYTVTPIPVILLTDLILFVIFLLMLSSKRMNLLAQIMVTVKQMSQGKFDVSLPVDIKDGLPKNEMNMLAADINQMGNQLEASIEEERKAVQAKNELITNVSHDLRTPLTSVIGYLRLIDEDRYKDEVDLRYYVSIAYDKSKRLERMVNDLFEYTRVSYGGLALHRTEINIVQLLGQLSAQFSPQLEEANMDMKLSFSKESILVKADGDKIMRVFENLIQNAIKYGADGKRVEIRGEEKRGEAVIEIVNYGSRIPAADLPHLFNRFYRVEKSRAEHTGGTGLGLAITKSIVELHRGQVSVKSNEFETNFEVRLPLSKPKPQLEIKEIQQE</sequence>
<evidence type="ECO:0000313" key="17">
    <source>
        <dbReference type="EMBL" id="MDQ0165884.1"/>
    </source>
</evidence>
<evidence type="ECO:0000256" key="14">
    <source>
        <dbReference type="SAM" id="Phobius"/>
    </source>
</evidence>
<feature type="transmembrane region" description="Helical" evidence="14">
    <location>
        <begin position="12"/>
        <end position="39"/>
    </location>
</feature>
<protein>
    <recommendedName>
        <fullName evidence="3">histidine kinase</fullName>
        <ecNumber evidence="3">2.7.13.3</ecNumber>
    </recommendedName>
</protein>
<dbReference type="Proteomes" id="UP001235840">
    <property type="component" value="Unassembled WGS sequence"/>
</dbReference>
<keyword evidence="7 14" id="KW-0812">Transmembrane</keyword>
<dbReference type="Gene3D" id="1.10.287.130">
    <property type="match status" value="1"/>
</dbReference>
<keyword evidence="13 14" id="KW-0472">Membrane</keyword>
<dbReference type="SMART" id="SM00388">
    <property type="entry name" value="HisKA"/>
    <property type="match status" value="1"/>
</dbReference>
<dbReference type="SMART" id="SM00304">
    <property type="entry name" value="HAMP"/>
    <property type="match status" value="1"/>
</dbReference>
<keyword evidence="4" id="KW-1003">Cell membrane</keyword>
<dbReference type="Pfam" id="PF02518">
    <property type="entry name" value="HATPase_c"/>
    <property type="match status" value="1"/>
</dbReference>
<keyword evidence="6" id="KW-0808">Transferase</keyword>
<dbReference type="PANTHER" id="PTHR45528">
    <property type="entry name" value="SENSOR HISTIDINE KINASE CPXA"/>
    <property type="match status" value="1"/>
</dbReference>
<dbReference type="PROSITE" id="PS50109">
    <property type="entry name" value="HIS_KIN"/>
    <property type="match status" value="1"/>
</dbReference>
<dbReference type="Gene3D" id="6.10.340.10">
    <property type="match status" value="1"/>
</dbReference>
<keyword evidence="9 17" id="KW-0418">Kinase</keyword>
<evidence type="ECO:0000256" key="11">
    <source>
        <dbReference type="ARBA" id="ARBA00022989"/>
    </source>
</evidence>
<evidence type="ECO:0000256" key="1">
    <source>
        <dbReference type="ARBA" id="ARBA00000085"/>
    </source>
</evidence>
<dbReference type="EC" id="2.7.13.3" evidence="3"/>
<evidence type="ECO:0000256" key="8">
    <source>
        <dbReference type="ARBA" id="ARBA00022741"/>
    </source>
</evidence>
<evidence type="ECO:0000313" key="18">
    <source>
        <dbReference type="Proteomes" id="UP001235840"/>
    </source>
</evidence>
<evidence type="ECO:0000256" key="4">
    <source>
        <dbReference type="ARBA" id="ARBA00022475"/>
    </source>
</evidence>
<comment type="caution">
    <text evidence="17">The sequence shown here is derived from an EMBL/GenBank/DDBJ whole genome shotgun (WGS) entry which is preliminary data.</text>
</comment>
<dbReference type="InterPro" id="IPR050398">
    <property type="entry name" value="HssS/ArlS-like"/>
</dbReference>
<dbReference type="InterPro" id="IPR003661">
    <property type="entry name" value="HisK_dim/P_dom"/>
</dbReference>
<feature type="domain" description="HAMP" evidence="16">
    <location>
        <begin position="93"/>
        <end position="144"/>
    </location>
</feature>
<evidence type="ECO:0000256" key="6">
    <source>
        <dbReference type="ARBA" id="ARBA00022679"/>
    </source>
</evidence>
<reference evidence="17 18" key="1">
    <citation type="submission" date="2023-07" db="EMBL/GenBank/DDBJ databases">
        <title>Genomic Encyclopedia of Type Strains, Phase IV (KMG-IV): sequencing the most valuable type-strain genomes for metagenomic binning, comparative biology and taxonomic classification.</title>
        <authorList>
            <person name="Goeker M."/>
        </authorList>
    </citation>
    <scope>NUCLEOTIDE SEQUENCE [LARGE SCALE GENOMIC DNA]</scope>
    <source>
        <strain evidence="17 18">DSM 12751</strain>
    </source>
</reference>